<keyword evidence="1" id="KW-0175">Coiled coil</keyword>
<comment type="caution">
    <text evidence="3">The sequence shown here is derived from an EMBL/GenBank/DDBJ whole genome shotgun (WGS) entry which is preliminary data.</text>
</comment>
<dbReference type="InterPro" id="IPR025519">
    <property type="entry name" value="DUF4407"/>
</dbReference>
<gene>
    <name evidence="3" type="ORF">ACFPVY_00755</name>
</gene>
<evidence type="ECO:0000256" key="1">
    <source>
        <dbReference type="SAM" id="Coils"/>
    </source>
</evidence>
<keyword evidence="2" id="KW-1133">Transmembrane helix</keyword>
<sequence>MTRDYYHLPKAGTIMKFLWKCAGGDRYLLERATYSDQIKYMCLGGIVFATGALAGIAGGYAFYTIFEERGSAIENSVDMQTVGLAVFFGIIWGLMIFNIDRFIVTSTGKGDGTEAITWGELKSAMPRILMGMIIAMTISKPVEIRMFKTEIDIKLREKQLEQQAEYQTKVDKTFADREKLLVADFGKIESQRTDILNRIKDYENQYRKETSEGMGGRGQGEGPVAKALKREQAKLEVELERFDGANRDELNELNSKKKELRLSKEKERGNNEKIANGLDGLLERIKIAHEVAGFWISLFITLLFMAIELTPIFFKLMLTKTTYDYLAENRDDLIRAENGIEIKYDFYKDKLGVERHLIVNHEADKLMFEKMKVSEIQKELTDYAVQKYKEREQKKIDENLDEYIKNINKDEQGG</sequence>
<organism evidence="3 4">
    <name type="scientific">Flavobacterium qiangtangense</name>
    <dbReference type="NCBI Taxonomy" id="1442595"/>
    <lineage>
        <taxon>Bacteria</taxon>
        <taxon>Pseudomonadati</taxon>
        <taxon>Bacteroidota</taxon>
        <taxon>Flavobacteriia</taxon>
        <taxon>Flavobacteriales</taxon>
        <taxon>Flavobacteriaceae</taxon>
        <taxon>Flavobacterium</taxon>
    </lineage>
</organism>
<dbReference type="RefSeq" id="WP_379789764.1">
    <property type="nucleotide sequence ID" value="NZ_JBHSQB010000003.1"/>
</dbReference>
<evidence type="ECO:0000313" key="3">
    <source>
        <dbReference type="EMBL" id="MFC6095160.1"/>
    </source>
</evidence>
<keyword evidence="4" id="KW-1185">Reference proteome</keyword>
<dbReference type="Pfam" id="PF14362">
    <property type="entry name" value="DUF4407"/>
    <property type="match status" value="1"/>
</dbReference>
<reference evidence="4" key="1">
    <citation type="journal article" date="2019" name="Int. J. Syst. Evol. Microbiol.">
        <title>The Global Catalogue of Microorganisms (GCM) 10K type strain sequencing project: providing services to taxonomists for standard genome sequencing and annotation.</title>
        <authorList>
            <consortium name="The Broad Institute Genomics Platform"/>
            <consortium name="The Broad Institute Genome Sequencing Center for Infectious Disease"/>
            <person name="Wu L."/>
            <person name="Ma J."/>
        </authorList>
    </citation>
    <scope>NUCLEOTIDE SEQUENCE [LARGE SCALE GENOMIC DNA]</scope>
    <source>
        <strain evidence="4">CCUG 49679</strain>
    </source>
</reference>
<accession>A0ABW1PI87</accession>
<keyword evidence="2" id="KW-0812">Transmembrane</keyword>
<feature type="coiled-coil region" evidence="1">
    <location>
        <begin position="192"/>
        <end position="270"/>
    </location>
</feature>
<proteinExistence type="predicted"/>
<dbReference type="EMBL" id="JBHSQB010000003">
    <property type="protein sequence ID" value="MFC6095160.1"/>
    <property type="molecule type" value="Genomic_DNA"/>
</dbReference>
<evidence type="ECO:0000313" key="4">
    <source>
        <dbReference type="Proteomes" id="UP001596287"/>
    </source>
</evidence>
<feature type="transmembrane region" description="Helical" evidence="2">
    <location>
        <begin position="40"/>
        <end position="62"/>
    </location>
</feature>
<feature type="transmembrane region" description="Helical" evidence="2">
    <location>
        <begin position="292"/>
        <end position="314"/>
    </location>
</feature>
<protein>
    <submittedName>
        <fullName evidence="3">DUF4407 domain-containing protein</fullName>
    </submittedName>
</protein>
<feature type="transmembrane region" description="Helical" evidence="2">
    <location>
        <begin position="82"/>
        <end position="99"/>
    </location>
</feature>
<keyword evidence="2" id="KW-0472">Membrane</keyword>
<name>A0ABW1PI87_9FLAO</name>
<dbReference type="Proteomes" id="UP001596287">
    <property type="component" value="Unassembled WGS sequence"/>
</dbReference>
<evidence type="ECO:0000256" key="2">
    <source>
        <dbReference type="SAM" id="Phobius"/>
    </source>
</evidence>